<reference evidence="1 2" key="1">
    <citation type="journal article" date="2016" name="Genome Announc.">
        <title>Draft Whole-Genome Sequence of Trichoderma gamsii T6085, a Promising Biocontrol Agent of Fusarium Head Blight on Wheat.</title>
        <authorList>
            <person name="Baroncelli R."/>
            <person name="Zapparata A."/>
            <person name="Piaggeschi G."/>
            <person name="Sarrocco S."/>
            <person name="Vannacci G."/>
        </authorList>
    </citation>
    <scope>NUCLEOTIDE SEQUENCE [LARGE SCALE GENOMIC DNA]</scope>
    <source>
        <strain evidence="1 2">T6085</strain>
    </source>
</reference>
<organism evidence="1 2">
    <name type="scientific">Trichoderma gamsii</name>
    <dbReference type="NCBI Taxonomy" id="398673"/>
    <lineage>
        <taxon>Eukaryota</taxon>
        <taxon>Fungi</taxon>
        <taxon>Dikarya</taxon>
        <taxon>Ascomycota</taxon>
        <taxon>Pezizomycotina</taxon>
        <taxon>Sordariomycetes</taxon>
        <taxon>Hypocreomycetidae</taxon>
        <taxon>Hypocreales</taxon>
        <taxon>Hypocreaceae</taxon>
        <taxon>Trichoderma</taxon>
    </lineage>
</organism>
<name>A0A2P4ZKC6_9HYPO</name>
<gene>
    <name evidence="1" type="ORF">TGAM01_v206269</name>
</gene>
<dbReference type="GeneID" id="36347632"/>
<sequence length="110" mass="12017">MSHTGHSRGGCIKKGRRLPLFVNEKVNASPDSEASHPIILCVGPGPVSGSLERHQRFSFNAKNPENKTTVEANSNITITRDNDAGLPVPKSCVLRRGRFDKRIKPSDLPC</sequence>
<dbReference type="AlphaFoldDB" id="A0A2P4ZKC6"/>
<keyword evidence="2" id="KW-1185">Reference proteome</keyword>
<protein>
    <submittedName>
        <fullName evidence="1">Uncharacterized protein</fullName>
    </submittedName>
</protein>
<evidence type="ECO:0000313" key="2">
    <source>
        <dbReference type="Proteomes" id="UP000054821"/>
    </source>
</evidence>
<evidence type="ECO:0000313" key="1">
    <source>
        <dbReference type="EMBL" id="PON24761.1"/>
    </source>
</evidence>
<proteinExistence type="predicted"/>
<dbReference type="EMBL" id="JPDN02000021">
    <property type="protein sequence ID" value="PON24761.1"/>
    <property type="molecule type" value="Genomic_DNA"/>
</dbReference>
<dbReference type="RefSeq" id="XP_024405401.1">
    <property type="nucleotide sequence ID" value="XM_024549837.1"/>
</dbReference>
<dbReference type="Proteomes" id="UP000054821">
    <property type="component" value="Unassembled WGS sequence"/>
</dbReference>
<comment type="caution">
    <text evidence="1">The sequence shown here is derived from an EMBL/GenBank/DDBJ whole genome shotgun (WGS) entry which is preliminary data.</text>
</comment>
<accession>A0A2P4ZKC6</accession>